<dbReference type="PANTHER" id="PTHR30461">
    <property type="entry name" value="DNA-INVERTASE FROM LAMBDOID PROPHAGE"/>
    <property type="match status" value="1"/>
</dbReference>
<organism evidence="2 3">
    <name type="scientific">Niastella vici</name>
    <dbReference type="NCBI Taxonomy" id="1703345"/>
    <lineage>
        <taxon>Bacteria</taxon>
        <taxon>Pseudomonadati</taxon>
        <taxon>Bacteroidota</taxon>
        <taxon>Chitinophagia</taxon>
        <taxon>Chitinophagales</taxon>
        <taxon>Chitinophagaceae</taxon>
        <taxon>Niastella</taxon>
    </lineage>
</organism>
<evidence type="ECO:0000313" key="3">
    <source>
        <dbReference type="Proteomes" id="UP000192796"/>
    </source>
</evidence>
<dbReference type="PROSITE" id="PS51736">
    <property type="entry name" value="RECOMBINASES_3"/>
    <property type="match status" value="1"/>
</dbReference>
<dbReference type="AlphaFoldDB" id="A0A1V9FME4"/>
<evidence type="ECO:0000313" key="2">
    <source>
        <dbReference type="EMBL" id="OQP59519.1"/>
    </source>
</evidence>
<dbReference type="InterPro" id="IPR011109">
    <property type="entry name" value="DNA_bind_recombinase_dom"/>
</dbReference>
<dbReference type="SUPFAM" id="SSF53041">
    <property type="entry name" value="Resolvase-like"/>
    <property type="match status" value="1"/>
</dbReference>
<dbReference type="InterPro" id="IPR006119">
    <property type="entry name" value="Resolv_N"/>
</dbReference>
<reference evidence="2 3" key="1">
    <citation type="submission" date="2016-03" db="EMBL/GenBank/DDBJ databases">
        <title>Niastella vici sp. nov., isolated from farmland soil.</title>
        <authorList>
            <person name="Chen L."/>
            <person name="Wang D."/>
            <person name="Yang S."/>
            <person name="Wang G."/>
        </authorList>
    </citation>
    <scope>NUCLEOTIDE SEQUENCE [LARGE SCALE GENOMIC DNA]</scope>
    <source>
        <strain evidence="2 3">DJ57</strain>
    </source>
</reference>
<dbReference type="SMART" id="SM00857">
    <property type="entry name" value="Resolvase"/>
    <property type="match status" value="1"/>
</dbReference>
<dbReference type="OrthoDB" id="9815006at2"/>
<accession>A0A1V9FME4</accession>
<evidence type="ECO:0000259" key="1">
    <source>
        <dbReference type="PROSITE" id="PS51736"/>
    </source>
</evidence>
<dbReference type="InterPro" id="IPR038109">
    <property type="entry name" value="DNA_bind_recomb_sf"/>
</dbReference>
<keyword evidence="3" id="KW-1185">Reference proteome</keyword>
<comment type="caution">
    <text evidence="2">The sequence shown here is derived from an EMBL/GenBank/DDBJ whole genome shotgun (WGS) entry which is preliminary data.</text>
</comment>
<feature type="domain" description="Resolvase/invertase-type recombinase catalytic" evidence="1">
    <location>
        <begin position="27"/>
        <end position="177"/>
    </location>
</feature>
<dbReference type="GO" id="GO:0000150">
    <property type="term" value="F:DNA strand exchange activity"/>
    <property type="evidence" value="ECO:0007669"/>
    <property type="project" value="InterPro"/>
</dbReference>
<dbReference type="RefSeq" id="WP_081154697.1">
    <property type="nucleotide sequence ID" value="NZ_LVYD01000078.1"/>
</dbReference>
<proteinExistence type="predicted"/>
<dbReference type="Pfam" id="PF07508">
    <property type="entry name" value="Recombinase"/>
    <property type="match status" value="1"/>
</dbReference>
<dbReference type="GO" id="GO:0003677">
    <property type="term" value="F:DNA binding"/>
    <property type="evidence" value="ECO:0007669"/>
    <property type="project" value="InterPro"/>
</dbReference>
<name>A0A1V9FME4_9BACT</name>
<dbReference type="CDD" id="cd00338">
    <property type="entry name" value="Ser_Recombinase"/>
    <property type="match status" value="1"/>
</dbReference>
<dbReference type="Pfam" id="PF00239">
    <property type="entry name" value="Resolvase"/>
    <property type="match status" value="1"/>
</dbReference>
<dbReference type="InterPro" id="IPR050639">
    <property type="entry name" value="SSR_resolvase"/>
</dbReference>
<dbReference type="STRING" id="1703345.A3860_37420"/>
<gene>
    <name evidence="2" type="ORF">A3860_37420</name>
</gene>
<dbReference type="EMBL" id="LVYD01000078">
    <property type="protein sequence ID" value="OQP59519.1"/>
    <property type="molecule type" value="Genomic_DNA"/>
</dbReference>
<dbReference type="Proteomes" id="UP000192796">
    <property type="component" value="Unassembled WGS sequence"/>
</dbReference>
<dbReference type="Gene3D" id="3.40.50.1390">
    <property type="entry name" value="Resolvase, N-terminal catalytic domain"/>
    <property type="match status" value="1"/>
</dbReference>
<sequence length="547" mass="62630">MSQHLDLFQQWSKKPIVHYKKTATGKFCVVYTRVSSKEQYETNLSLDTQKRAIEEFAARNEFAIMGYFGGTYESASTDGRKEFQRMLEFIKKNKEKVTHILVYLLDRFSRTGDGAMRLSKELREKYGVTIIAVTQPIDTSNPGGVFQQNMQFLFSEYDNQLRRQRAIAGTKEKLERGIWCLQPPMGYSIVKEDKIRKIVVNEIGKKLRKAFKWKAHGMKNDEILSRLQALGVKIYKQKLSMILSNPFYCGIIAHKTLNGKLVVGDHEKLISQELFLRIHDIRAAAGGKYGVSHKKENEEYPLKLFMKCGNCGIGYTGYAVTKTIKATQEIGRYHYYKCRSEGCNCNKSTRVVNNHFLDYLAGYSIKSHLVTPLLYHMNYAFDRHYEASFKLRDTLKSNLAIVDAKIEELEENYYVDKKVPAEIYDRLMIKLAKEKKQILDNLAGSNIESSNLKDTFEWAINISLELPLLWDSGGVGVKENLQKLVFPKGISYYHKNGTFLTENVNEVFQPIPRLNCISEDDKNKQGSISAALSNLVGTTGFEPPPLQ</sequence>
<dbReference type="Gene3D" id="3.90.1750.20">
    <property type="entry name" value="Putative Large Serine Recombinase, Chain B, Domain 2"/>
    <property type="match status" value="1"/>
</dbReference>
<dbReference type="PANTHER" id="PTHR30461:SF23">
    <property type="entry name" value="DNA RECOMBINASE-RELATED"/>
    <property type="match status" value="1"/>
</dbReference>
<protein>
    <recommendedName>
        <fullName evidence="1">Resolvase/invertase-type recombinase catalytic domain-containing protein</fullName>
    </recommendedName>
</protein>
<dbReference type="InterPro" id="IPR036162">
    <property type="entry name" value="Resolvase-like_N_sf"/>
</dbReference>